<evidence type="ECO:0000313" key="13">
    <source>
        <dbReference type="Proteomes" id="UP000014115"/>
    </source>
</evidence>
<dbReference type="InterPro" id="IPR042089">
    <property type="entry name" value="Peptidase_M13_dom_2"/>
</dbReference>
<dbReference type="PROSITE" id="PS51885">
    <property type="entry name" value="NEPRILYSIN"/>
    <property type="match status" value="1"/>
</dbReference>
<gene>
    <name evidence="12" type="ORF">A10D4_03145</name>
</gene>
<comment type="caution">
    <text evidence="12">The sequence shown here is derived from an EMBL/GenBank/DDBJ whole genome shotgun (WGS) entry which is preliminary data.</text>
</comment>
<evidence type="ECO:0000313" key="12">
    <source>
        <dbReference type="EMBL" id="EKE85307.1"/>
    </source>
</evidence>
<evidence type="ECO:0000256" key="9">
    <source>
        <dbReference type="SAM" id="SignalP"/>
    </source>
</evidence>
<dbReference type="EMBL" id="AMRG01000003">
    <property type="protein sequence ID" value="EKE85307.1"/>
    <property type="molecule type" value="Genomic_DNA"/>
</dbReference>
<keyword evidence="4" id="KW-0479">Metal-binding</keyword>
<keyword evidence="13" id="KW-1185">Reference proteome</keyword>
<dbReference type="CDD" id="cd08662">
    <property type="entry name" value="M13"/>
    <property type="match status" value="1"/>
</dbReference>
<dbReference type="InterPro" id="IPR008753">
    <property type="entry name" value="Peptidase_M13_N"/>
</dbReference>
<evidence type="ECO:0000259" key="10">
    <source>
        <dbReference type="Pfam" id="PF01431"/>
    </source>
</evidence>
<evidence type="ECO:0000259" key="11">
    <source>
        <dbReference type="Pfam" id="PF05649"/>
    </source>
</evidence>
<dbReference type="PRINTS" id="PR00786">
    <property type="entry name" value="NEPRILYSIN"/>
</dbReference>
<dbReference type="AlphaFoldDB" id="K2KF02"/>
<dbReference type="GO" id="GO:0016485">
    <property type="term" value="P:protein processing"/>
    <property type="evidence" value="ECO:0007669"/>
    <property type="project" value="TreeGrafter"/>
</dbReference>
<dbReference type="eggNOG" id="COG3590">
    <property type="taxonomic scope" value="Bacteria"/>
</dbReference>
<dbReference type="Gene3D" id="1.10.1380.10">
    <property type="entry name" value="Neutral endopeptidase , domain2"/>
    <property type="match status" value="1"/>
</dbReference>
<dbReference type="InterPro" id="IPR000718">
    <property type="entry name" value="Peptidase_M13"/>
</dbReference>
<dbReference type="PATRIC" id="fig|740709.3.peg.632"/>
<keyword evidence="5" id="KW-0378">Hydrolase</keyword>
<feature type="chain" id="PRO_5003859767" evidence="9">
    <location>
        <begin position="27"/>
        <end position="697"/>
    </location>
</feature>
<dbReference type="STRING" id="740709.A10D4_03145"/>
<feature type="domain" description="Peptidase M13 N-terminal" evidence="11">
    <location>
        <begin position="64"/>
        <end position="441"/>
    </location>
</feature>
<dbReference type="Pfam" id="PF05649">
    <property type="entry name" value="Peptidase_M13_N"/>
    <property type="match status" value="1"/>
</dbReference>
<accession>K2KF02</accession>
<evidence type="ECO:0000256" key="7">
    <source>
        <dbReference type="ARBA" id="ARBA00023049"/>
    </source>
</evidence>
<evidence type="ECO:0000256" key="6">
    <source>
        <dbReference type="ARBA" id="ARBA00022833"/>
    </source>
</evidence>
<evidence type="ECO:0000256" key="5">
    <source>
        <dbReference type="ARBA" id="ARBA00022801"/>
    </source>
</evidence>
<keyword evidence="3" id="KW-0645">Protease</keyword>
<dbReference type="SUPFAM" id="SSF55486">
    <property type="entry name" value="Metalloproteases ('zincins'), catalytic domain"/>
    <property type="match status" value="1"/>
</dbReference>
<organism evidence="12 13">
    <name type="scientific">Idiomarina xiamenensis 10-D-4</name>
    <dbReference type="NCBI Taxonomy" id="740709"/>
    <lineage>
        <taxon>Bacteria</taxon>
        <taxon>Pseudomonadati</taxon>
        <taxon>Pseudomonadota</taxon>
        <taxon>Gammaproteobacteria</taxon>
        <taxon>Alteromonadales</taxon>
        <taxon>Idiomarinaceae</taxon>
        <taxon>Idiomarina</taxon>
    </lineage>
</organism>
<evidence type="ECO:0000256" key="1">
    <source>
        <dbReference type="ARBA" id="ARBA00001947"/>
    </source>
</evidence>
<dbReference type="RefSeq" id="WP_008487674.1">
    <property type="nucleotide sequence ID" value="NZ_AMRG01000003.1"/>
</dbReference>
<keyword evidence="6" id="KW-0862">Zinc</keyword>
<dbReference type="PROSITE" id="PS51257">
    <property type="entry name" value="PROKAR_LIPOPROTEIN"/>
    <property type="match status" value="1"/>
</dbReference>
<dbReference type="PANTHER" id="PTHR11733">
    <property type="entry name" value="ZINC METALLOPROTEASE FAMILY M13 NEPRILYSIN-RELATED"/>
    <property type="match status" value="1"/>
</dbReference>
<protein>
    <submittedName>
        <fullName evidence="12">Secreted zinc metalloproteinase</fullName>
    </submittedName>
</protein>
<sequence>MKKMTAIALSVSLALGLAACSPEQPAANDTQGQQQEQQKKAEQEAPKQLQSGIVLENFDHSVRPQDDLFRYVNGTWIKNTEIPGDRSSVGSFFDLRQENQRRLREIIENASANNPEAGSNEAKLGDFYTAFMDTDHLNELGYQPIQGDLDSIAKVADKKQMAALMATLFKQGVSIPFGFYVYPDAKDPQINAMYMYQGGLGMPDRDYYLKDDEKFQEFREAYQAYLTDLFTMIGYEKPAEAAKTVLDVETKIAKVQWSRVESRDAEKTYNKKSAAETAELMDGFSFSAFSEAAGIAGVKEMVVSQPSYFESFAELFDDEDLADWQAYMTARVVNQYADVLSDDFAKRQFAFYGTTLRGIPEQEPRWKRAVDATDDVLGEVLGQVYVKEYFPPRAKAQMEELIENLRKSYAASIESLDWMSDETKEKALEKLHKFKPKVGYPNKWRDYSSLQISSSDLVGNYKAYAAFDYAEEMAKVGGPVDPEDWGMTPQTVNAYYSPVRNEIVFPAGILQPPFFDMNAEPAVNYGGIGAVIGHEMGHGFDDQGSKYDGDGNLRSWWTDTDREAFDSLAQRLSAQYSSYEPIEGLNVNGDLTLGENIGDLAGLTIAYEAYQMSLDGKPAPELDGFTGAQRVFIGWAQVWRGKYREDAIREQVLSDPHSPAEYRVNGTVVNVPGFYQAFDVKADDELFLAPEKRVHIW</sequence>
<feature type="region of interest" description="Disordered" evidence="8">
    <location>
        <begin position="23"/>
        <end position="47"/>
    </location>
</feature>
<comment type="similarity">
    <text evidence="2">Belongs to the peptidase M13 family.</text>
</comment>
<keyword evidence="7" id="KW-0482">Metalloprotease</keyword>
<dbReference type="GO" id="GO:0004222">
    <property type="term" value="F:metalloendopeptidase activity"/>
    <property type="evidence" value="ECO:0007669"/>
    <property type="project" value="InterPro"/>
</dbReference>
<feature type="domain" description="Peptidase M13 C-terminal" evidence="10">
    <location>
        <begin position="493"/>
        <end position="694"/>
    </location>
</feature>
<dbReference type="Pfam" id="PF01431">
    <property type="entry name" value="Peptidase_M13"/>
    <property type="match status" value="1"/>
</dbReference>
<evidence type="ECO:0000256" key="4">
    <source>
        <dbReference type="ARBA" id="ARBA00022723"/>
    </source>
</evidence>
<evidence type="ECO:0000256" key="2">
    <source>
        <dbReference type="ARBA" id="ARBA00007357"/>
    </source>
</evidence>
<keyword evidence="9" id="KW-0732">Signal</keyword>
<dbReference type="InterPro" id="IPR024079">
    <property type="entry name" value="MetalloPept_cat_dom_sf"/>
</dbReference>
<evidence type="ECO:0000256" key="3">
    <source>
        <dbReference type="ARBA" id="ARBA00022670"/>
    </source>
</evidence>
<dbReference type="InterPro" id="IPR018497">
    <property type="entry name" value="Peptidase_M13_C"/>
</dbReference>
<dbReference type="Proteomes" id="UP000014115">
    <property type="component" value="Unassembled WGS sequence"/>
</dbReference>
<feature type="signal peptide" evidence="9">
    <location>
        <begin position="1"/>
        <end position="26"/>
    </location>
</feature>
<dbReference type="Gene3D" id="3.40.390.10">
    <property type="entry name" value="Collagenase (Catalytic Domain)"/>
    <property type="match status" value="1"/>
</dbReference>
<dbReference type="GO" id="GO:0046872">
    <property type="term" value="F:metal ion binding"/>
    <property type="evidence" value="ECO:0007669"/>
    <property type="project" value="UniProtKB-KW"/>
</dbReference>
<evidence type="ECO:0000256" key="8">
    <source>
        <dbReference type="SAM" id="MobiDB-lite"/>
    </source>
</evidence>
<proteinExistence type="inferred from homology"/>
<name>K2KF02_9GAMM</name>
<dbReference type="PANTHER" id="PTHR11733:SF167">
    <property type="entry name" value="FI17812P1-RELATED"/>
    <property type="match status" value="1"/>
</dbReference>
<reference evidence="12 13" key="1">
    <citation type="journal article" date="2012" name="J. Bacteriol.">
        <title>Genome Sequence of Idiomarina xiamenensis Type Strain 10-D-4.</title>
        <authorList>
            <person name="Lai Q."/>
            <person name="Wang L."/>
            <person name="Wang W."/>
            <person name="Shao Z."/>
        </authorList>
    </citation>
    <scope>NUCLEOTIDE SEQUENCE [LARGE SCALE GENOMIC DNA]</scope>
    <source>
        <strain evidence="12 13">10-D-4</strain>
    </source>
</reference>
<dbReference type="OrthoDB" id="9775677at2"/>
<dbReference type="GO" id="GO:0005886">
    <property type="term" value="C:plasma membrane"/>
    <property type="evidence" value="ECO:0007669"/>
    <property type="project" value="TreeGrafter"/>
</dbReference>
<comment type="cofactor">
    <cofactor evidence="1">
        <name>Zn(2+)</name>
        <dbReference type="ChEBI" id="CHEBI:29105"/>
    </cofactor>
</comment>